<dbReference type="Pfam" id="PF07730">
    <property type="entry name" value="HisKA_3"/>
    <property type="match status" value="1"/>
</dbReference>
<dbReference type="InterPro" id="IPR003594">
    <property type="entry name" value="HATPase_dom"/>
</dbReference>
<feature type="coiled-coil region" evidence="16">
    <location>
        <begin position="348"/>
        <end position="389"/>
    </location>
</feature>
<dbReference type="PROSITE" id="PS50109">
    <property type="entry name" value="HIS_KIN"/>
    <property type="match status" value="1"/>
</dbReference>
<keyword evidence="8" id="KW-0808">Transferase</keyword>
<comment type="catalytic activity">
    <reaction evidence="1">
        <text>ATP + protein L-histidine = ADP + protein N-phospho-L-histidine.</text>
        <dbReference type="EC" id="2.7.13.3"/>
    </reaction>
</comment>
<keyword evidence="17" id="KW-1133">Transmembrane helix</keyword>
<dbReference type="PRINTS" id="PR00344">
    <property type="entry name" value="BCTRLSENSOR"/>
</dbReference>
<accession>A0A401FW22</accession>
<dbReference type="InterPro" id="IPR007892">
    <property type="entry name" value="CHASE4"/>
</dbReference>
<evidence type="ECO:0000256" key="17">
    <source>
        <dbReference type="SAM" id="Phobius"/>
    </source>
</evidence>
<dbReference type="Proteomes" id="UP000288096">
    <property type="component" value="Unassembled WGS sequence"/>
</dbReference>
<reference evidence="20" key="1">
    <citation type="submission" date="2017-11" db="EMBL/GenBank/DDBJ databases">
        <authorList>
            <person name="Watanabe M."/>
            <person name="Kojima H."/>
        </authorList>
    </citation>
    <scope>NUCLEOTIDE SEQUENCE [LARGE SCALE GENOMIC DNA]</scope>
    <source>
        <strain evidence="20">Tokyo 01</strain>
    </source>
</reference>
<protein>
    <recommendedName>
        <fullName evidence="5">Oxygen sensor histidine kinase NreB</fullName>
        <ecNumber evidence="4">2.7.13.3</ecNumber>
    </recommendedName>
    <alternativeName>
        <fullName evidence="15">Nitrogen regulation protein B</fullName>
    </alternativeName>
</protein>
<proteinExistence type="predicted"/>
<evidence type="ECO:0000256" key="14">
    <source>
        <dbReference type="ARBA" id="ARBA00024827"/>
    </source>
</evidence>
<keyword evidence="17" id="KW-0472">Membrane</keyword>
<keyword evidence="11" id="KW-0408">Iron</keyword>
<evidence type="ECO:0000256" key="15">
    <source>
        <dbReference type="ARBA" id="ARBA00030800"/>
    </source>
</evidence>
<dbReference type="PANTHER" id="PTHR24421">
    <property type="entry name" value="NITRATE/NITRITE SENSOR PROTEIN NARX-RELATED"/>
    <property type="match status" value="1"/>
</dbReference>
<dbReference type="Gene3D" id="3.30.565.10">
    <property type="entry name" value="Histidine kinase-like ATPase, C-terminal domain"/>
    <property type="match status" value="1"/>
</dbReference>
<dbReference type="Gene3D" id="6.10.340.10">
    <property type="match status" value="1"/>
</dbReference>
<keyword evidence="17" id="KW-0812">Transmembrane</keyword>
<dbReference type="EMBL" id="BEXT01000001">
    <property type="protein sequence ID" value="GBC61166.1"/>
    <property type="molecule type" value="Genomic_DNA"/>
</dbReference>
<keyword evidence="20" id="KW-1185">Reference proteome</keyword>
<keyword evidence="6" id="KW-0004">4Fe-4S</keyword>
<dbReference type="SUPFAM" id="SSF55874">
    <property type="entry name" value="ATPase domain of HSP90 chaperone/DNA topoisomerase II/histidine kinase"/>
    <property type="match status" value="1"/>
</dbReference>
<keyword evidence="9" id="KW-0479">Metal-binding</keyword>
<gene>
    <name evidence="19" type="ORF">DENIS_2126</name>
</gene>
<name>A0A401FW22_9BACT</name>
<dbReference type="EC" id="2.7.13.3" evidence="4"/>
<dbReference type="GO" id="GO:0051539">
    <property type="term" value="F:4 iron, 4 sulfur cluster binding"/>
    <property type="evidence" value="ECO:0007669"/>
    <property type="project" value="UniProtKB-KW"/>
</dbReference>
<dbReference type="GO" id="GO:0016020">
    <property type="term" value="C:membrane"/>
    <property type="evidence" value="ECO:0007669"/>
    <property type="project" value="InterPro"/>
</dbReference>
<evidence type="ECO:0000256" key="1">
    <source>
        <dbReference type="ARBA" id="ARBA00000085"/>
    </source>
</evidence>
<evidence type="ECO:0000256" key="12">
    <source>
        <dbReference type="ARBA" id="ARBA00023012"/>
    </source>
</evidence>
<evidence type="ECO:0000256" key="6">
    <source>
        <dbReference type="ARBA" id="ARBA00022485"/>
    </source>
</evidence>
<keyword evidence="7" id="KW-0963">Cytoplasm</keyword>
<dbReference type="GO" id="GO:0046872">
    <property type="term" value="F:metal ion binding"/>
    <property type="evidence" value="ECO:0007669"/>
    <property type="project" value="UniProtKB-KW"/>
</dbReference>
<evidence type="ECO:0000256" key="4">
    <source>
        <dbReference type="ARBA" id="ARBA00012438"/>
    </source>
</evidence>
<evidence type="ECO:0000256" key="13">
    <source>
        <dbReference type="ARBA" id="ARBA00023014"/>
    </source>
</evidence>
<dbReference type="Pfam" id="PF05228">
    <property type="entry name" value="CHASE4"/>
    <property type="match status" value="1"/>
</dbReference>
<keyword evidence="12" id="KW-0902">Two-component regulatory system</keyword>
<comment type="subcellular location">
    <subcellularLocation>
        <location evidence="3">Cytoplasm</location>
    </subcellularLocation>
</comment>
<keyword evidence="16" id="KW-0175">Coiled coil</keyword>
<dbReference type="Gene3D" id="1.20.5.1930">
    <property type="match status" value="1"/>
</dbReference>
<dbReference type="RefSeq" id="WP_124328486.1">
    <property type="nucleotide sequence ID" value="NZ_BEXT01000001.1"/>
</dbReference>
<dbReference type="AlphaFoldDB" id="A0A401FW22"/>
<dbReference type="SMART" id="SM00387">
    <property type="entry name" value="HATPase_c"/>
    <property type="match status" value="1"/>
</dbReference>
<evidence type="ECO:0000256" key="10">
    <source>
        <dbReference type="ARBA" id="ARBA00022777"/>
    </source>
</evidence>
<keyword evidence="10" id="KW-0418">Kinase</keyword>
<dbReference type="GO" id="GO:0000155">
    <property type="term" value="F:phosphorelay sensor kinase activity"/>
    <property type="evidence" value="ECO:0007669"/>
    <property type="project" value="InterPro"/>
</dbReference>
<evidence type="ECO:0000259" key="18">
    <source>
        <dbReference type="PROSITE" id="PS50109"/>
    </source>
</evidence>
<dbReference type="InterPro" id="IPR036890">
    <property type="entry name" value="HATPase_C_sf"/>
</dbReference>
<dbReference type="InterPro" id="IPR004358">
    <property type="entry name" value="Sig_transdc_His_kin-like_C"/>
</dbReference>
<dbReference type="PANTHER" id="PTHR24421:SF58">
    <property type="entry name" value="SIGNAL TRANSDUCTION HISTIDINE-PROTEIN KINASE_PHOSPHATASE UHPB"/>
    <property type="match status" value="1"/>
</dbReference>
<feature type="domain" description="Histidine kinase" evidence="18">
    <location>
        <begin position="500"/>
        <end position="591"/>
    </location>
</feature>
<keyword evidence="13" id="KW-0411">Iron-sulfur</keyword>
<evidence type="ECO:0000256" key="5">
    <source>
        <dbReference type="ARBA" id="ARBA00017322"/>
    </source>
</evidence>
<evidence type="ECO:0000256" key="8">
    <source>
        <dbReference type="ARBA" id="ARBA00022679"/>
    </source>
</evidence>
<dbReference type="InterPro" id="IPR050482">
    <property type="entry name" value="Sensor_HK_TwoCompSys"/>
</dbReference>
<dbReference type="GO" id="GO:0005737">
    <property type="term" value="C:cytoplasm"/>
    <property type="evidence" value="ECO:0007669"/>
    <property type="project" value="UniProtKB-SubCell"/>
</dbReference>
<reference evidence="20" key="2">
    <citation type="submission" date="2019-01" db="EMBL/GenBank/DDBJ databases">
        <title>Genome sequence of Desulfonema ishimotonii strain Tokyo 01.</title>
        <authorList>
            <person name="Fukui M."/>
        </authorList>
    </citation>
    <scope>NUCLEOTIDE SEQUENCE [LARGE SCALE GENOMIC DNA]</scope>
    <source>
        <strain evidence="20">Tokyo 01</strain>
    </source>
</reference>
<dbReference type="InterPro" id="IPR011712">
    <property type="entry name" value="Sig_transdc_His_kin_sub3_dim/P"/>
</dbReference>
<dbReference type="Pfam" id="PF02518">
    <property type="entry name" value="HATPase_c"/>
    <property type="match status" value="1"/>
</dbReference>
<comment type="caution">
    <text evidence="19">The sequence shown here is derived from an EMBL/GenBank/DDBJ whole genome shotgun (WGS) entry which is preliminary data.</text>
</comment>
<sequence>MSLRSKISGILLAVTILYGGGVYGIQRLIIFPSYVDLERNEARKDMIRCMEALRREIRHLDMFVHDWAAWDDTYRFVRDRNADYIRSNLISHTFSDNRLNLIHICNEKGETLWGEIHDPASGRTSAPGLSENRILFRHETPESSVAGILVTQHAPMLIVSRPIITSDHEGPVRGCLIMGRFLNTGYVRMLTEQTRVSHRIWPVTPGNRLPEPARSVLSRITPEHPIRFTASGSETLHVYTTFPDIYGHPGLLVRADIPRGIYARGLATMRFALFSTCAASLLILLILTFLLRTIITSPLSKLTKRVITTGSAGEMLLPLFPERTDEIGILCREFSRMVWQLNRVYDSLKETNSQLIHEAEERERSEKKLLVHQARLQELSAELVLAEERERRRIATELHDRIGQTLALSKIKLFMLMESQPECCLREKLEEIRRMIEQIMQDSRSLTFELSPPVLYDLGLEAAIEWLAEQIESRHGLCISICNDSHQRLPEESLRVITFRAVRELLINVVKHAHARHAEIYFGNQNGYMRIEIRDDGIGFNLPDAGFNGGSDTGFGLFSIRERLKSLGGHFEIRSDPGTGTCVTLLTPLRPDSASGERK</sequence>
<feature type="transmembrane region" description="Helical" evidence="17">
    <location>
        <begin position="271"/>
        <end position="295"/>
    </location>
</feature>
<evidence type="ECO:0000256" key="9">
    <source>
        <dbReference type="ARBA" id="ARBA00022723"/>
    </source>
</evidence>
<organism evidence="19 20">
    <name type="scientific">Desulfonema ishimotonii</name>
    <dbReference type="NCBI Taxonomy" id="45657"/>
    <lineage>
        <taxon>Bacteria</taxon>
        <taxon>Pseudomonadati</taxon>
        <taxon>Thermodesulfobacteriota</taxon>
        <taxon>Desulfobacteria</taxon>
        <taxon>Desulfobacterales</taxon>
        <taxon>Desulfococcaceae</taxon>
        <taxon>Desulfonema</taxon>
    </lineage>
</organism>
<dbReference type="InterPro" id="IPR005467">
    <property type="entry name" value="His_kinase_dom"/>
</dbReference>
<dbReference type="OrthoDB" id="6231at2"/>
<evidence type="ECO:0000256" key="11">
    <source>
        <dbReference type="ARBA" id="ARBA00023004"/>
    </source>
</evidence>
<dbReference type="GO" id="GO:0046983">
    <property type="term" value="F:protein dimerization activity"/>
    <property type="evidence" value="ECO:0007669"/>
    <property type="project" value="InterPro"/>
</dbReference>
<comment type="function">
    <text evidence="14">Member of the two-component regulatory system NreB/NreC involved in the control of dissimilatory nitrate/nitrite reduction in response to oxygen. NreB functions as a direct oxygen sensor histidine kinase which is autophosphorylated, in the absence of oxygen, probably at the conserved histidine residue, and transfers its phosphate group probably to a conserved aspartate residue of NreC. NreB/NreC activates the expression of the nitrate (narGHJI) and nitrite (nir) reductase operons, as well as the putative nitrate transporter gene narT.</text>
</comment>
<evidence type="ECO:0000256" key="2">
    <source>
        <dbReference type="ARBA" id="ARBA00001966"/>
    </source>
</evidence>
<evidence type="ECO:0000256" key="3">
    <source>
        <dbReference type="ARBA" id="ARBA00004496"/>
    </source>
</evidence>
<evidence type="ECO:0000256" key="16">
    <source>
        <dbReference type="SAM" id="Coils"/>
    </source>
</evidence>
<dbReference type="CDD" id="cd16917">
    <property type="entry name" value="HATPase_UhpB-NarQ-NarX-like"/>
    <property type="match status" value="1"/>
</dbReference>
<evidence type="ECO:0000256" key="7">
    <source>
        <dbReference type="ARBA" id="ARBA00022490"/>
    </source>
</evidence>
<comment type="cofactor">
    <cofactor evidence="2">
        <name>[4Fe-4S] cluster</name>
        <dbReference type="ChEBI" id="CHEBI:49883"/>
    </cofactor>
</comment>
<evidence type="ECO:0000313" key="20">
    <source>
        <dbReference type="Proteomes" id="UP000288096"/>
    </source>
</evidence>
<evidence type="ECO:0000313" key="19">
    <source>
        <dbReference type="EMBL" id="GBC61166.1"/>
    </source>
</evidence>